<evidence type="ECO:0000256" key="2">
    <source>
        <dbReference type="ARBA" id="ARBA00004496"/>
    </source>
</evidence>
<dbReference type="SUPFAM" id="SSF56854">
    <property type="entry name" value="Bcl-2 inhibitors of programmed cell death"/>
    <property type="match status" value="2"/>
</dbReference>
<dbReference type="GO" id="GO:0035556">
    <property type="term" value="P:intracellular signal transduction"/>
    <property type="evidence" value="ECO:0007669"/>
    <property type="project" value="UniProtKB-ARBA"/>
</dbReference>
<dbReference type="GO" id="GO:0090200">
    <property type="term" value="P:positive regulation of release of cytochrome c from mitochondria"/>
    <property type="evidence" value="ECO:0007669"/>
    <property type="project" value="UniProtKB-ARBA"/>
</dbReference>
<dbReference type="GO" id="GO:0005741">
    <property type="term" value="C:mitochondrial outer membrane"/>
    <property type="evidence" value="ECO:0007669"/>
    <property type="project" value="UniProtKB-SubCell"/>
</dbReference>
<comment type="subcellular location">
    <subcellularLocation>
        <location evidence="2">Cytoplasm</location>
    </subcellularLocation>
    <subcellularLocation>
        <location evidence="1">Mitochondrion outer membrane</location>
    </subcellularLocation>
</comment>
<evidence type="ECO:0000256" key="6">
    <source>
        <dbReference type="ARBA" id="ARBA00022787"/>
    </source>
</evidence>
<keyword evidence="7" id="KW-0496">Mitochondrion</keyword>
<evidence type="ECO:0000256" key="7">
    <source>
        <dbReference type="ARBA" id="ARBA00023128"/>
    </source>
</evidence>
<dbReference type="PANTHER" id="PTHR35447:SF1">
    <property type="entry name" value="BH3-INTERACTING DOMAIN DEATH AGONIST"/>
    <property type="match status" value="1"/>
</dbReference>
<evidence type="ECO:0000256" key="4">
    <source>
        <dbReference type="ARBA" id="ARBA00022490"/>
    </source>
</evidence>
<dbReference type="Gene3D" id="1.10.437.10">
    <property type="entry name" value="Blc2-like"/>
    <property type="match status" value="2"/>
</dbReference>
<sequence>MDCEVSNGSGLRDECITNLLVFGFLQSCSDNSFRRELDALGRELPVLAPQWEGYDELQTDGNRSSHSRLGRIEAGASDNNTASAEEETGGRECGVWQLSVAFVELRQWYSGRGSTEAVRRRRRTEGARRRALVGKAGEILQGLASANSESQEDIIRNIARHLAQVGDSMDRSIPPGLVNGLALQLRNTSRSEEDRNRDLATALEQLLQAYPTDMEKEKTMLVLALLLAKKVASHTPSLLRDVFHTTVNFINQNLRTYVRSLARNGMD</sequence>
<evidence type="ECO:0000256" key="1">
    <source>
        <dbReference type="ARBA" id="ARBA00004294"/>
    </source>
</evidence>
<dbReference type="GO" id="GO:2001238">
    <property type="term" value="P:positive regulation of extrinsic apoptotic signaling pathway"/>
    <property type="evidence" value="ECO:0007669"/>
    <property type="project" value="TreeGrafter"/>
</dbReference>
<accession>A0A2J8RIZ2</accession>
<dbReference type="FunFam" id="1.10.437.10:FF:000010">
    <property type="entry name" value="BH3-interacting domain death agonist"/>
    <property type="match status" value="1"/>
</dbReference>
<evidence type="ECO:0000256" key="12">
    <source>
        <dbReference type="ARBA" id="ARBA00081055"/>
    </source>
</evidence>
<keyword evidence="6" id="KW-1000">Mitochondrion outer membrane</keyword>
<reference evidence="14" key="1">
    <citation type="submission" date="2017-12" db="EMBL/GenBank/DDBJ databases">
        <title>High-resolution comparative analysis of great ape genomes.</title>
        <authorList>
            <person name="Pollen A."/>
            <person name="Hastie A."/>
            <person name="Hormozdiari F."/>
            <person name="Dougherty M."/>
            <person name="Liu R."/>
            <person name="Chaisson M."/>
            <person name="Hoppe E."/>
            <person name="Hill C."/>
            <person name="Pang A."/>
            <person name="Hillier L."/>
            <person name="Baker C."/>
            <person name="Armstrong J."/>
            <person name="Shendure J."/>
            <person name="Paten B."/>
            <person name="Wilson R."/>
            <person name="Chao H."/>
            <person name="Schneider V."/>
            <person name="Ventura M."/>
            <person name="Kronenberg Z."/>
            <person name="Murali S."/>
            <person name="Gordon D."/>
            <person name="Cantsilieris S."/>
            <person name="Munson K."/>
            <person name="Nelson B."/>
            <person name="Raja A."/>
            <person name="Underwood J."/>
            <person name="Diekhans M."/>
            <person name="Fiddes I."/>
            <person name="Haussler D."/>
            <person name="Eichler E."/>
        </authorList>
    </citation>
    <scope>NUCLEOTIDE SEQUENCE [LARGE SCALE GENOMIC DNA]</scope>
    <source>
        <strain evidence="14">Susie</strain>
    </source>
</reference>
<dbReference type="InterPro" id="IPR020728">
    <property type="entry name" value="Bcl2_BH3_motif_CS"/>
</dbReference>
<name>A0A2J8RIZ2_PONAB</name>
<feature type="region of interest" description="Disordered" evidence="13">
    <location>
        <begin position="55"/>
        <end position="88"/>
    </location>
</feature>
<dbReference type="GO" id="GO:0033554">
    <property type="term" value="P:cellular response to stress"/>
    <property type="evidence" value="ECO:0007669"/>
    <property type="project" value="UniProtKB-ARBA"/>
</dbReference>
<dbReference type="InterPro" id="IPR036834">
    <property type="entry name" value="Bcl-2-like_sf"/>
</dbReference>
<evidence type="ECO:0000313" key="14">
    <source>
        <dbReference type="EMBL" id="PNJ08511.1"/>
    </source>
</evidence>
<dbReference type="GO" id="GO:0005829">
    <property type="term" value="C:cytosol"/>
    <property type="evidence" value="ECO:0007669"/>
    <property type="project" value="TreeGrafter"/>
</dbReference>
<proteinExistence type="predicted"/>
<dbReference type="PANTHER" id="PTHR35447">
    <property type="entry name" value="BH3-INTERACTING DOMAIN DEATH AGONIST"/>
    <property type="match status" value="1"/>
</dbReference>
<comment type="function">
    <text evidence="10">Induces caspases and apoptosis. Counters the protective effect of BCL2.</text>
</comment>
<dbReference type="GO" id="GO:2001244">
    <property type="term" value="P:positive regulation of intrinsic apoptotic signaling pathway"/>
    <property type="evidence" value="ECO:0007669"/>
    <property type="project" value="TreeGrafter"/>
</dbReference>
<evidence type="ECO:0000256" key="8">
    <source>
        <dbReference type="ARBA" id="ARBA00023136"/>
    </source>
</evidence>
<dbReference type="InterPro" id="IPR010479">
    <property type="entry name" value="BID"/>
</dbReference>
<dbReference type="AlphaFoldDB" id="A0A2J8RIZ2"/>
<keyword evidence="8" id="KW-0472">Membrane</keyword>
<evidence type="ECO:0000256" key="10">
    <source>
        <dbReference type="ARBA" id="ARBA00057135"/>
    </source>
</evidence>
<organism evidence="14">
    <name type="scientific">Pongo abelii</name>
    <name type="common">Sumatran orangutan</name>
    <name type="synonym">Pongo pygmaeus abelii</name>
    <dbReference type="NCBI Taxonomy" id="9601"/>
    <lineage>
        <taxon>Eukaryota</taxon>
        <taxon>Metazoa</taxon>
        <taxon>Chordata</taxon>
        <taxon>Craniata</taxon>
        <taxon>Vertebrata</taxon>
        <taxon>Euteleostomi</taxon>
        <taxon>Mammalia</taxon>
        <taxon>Eutheria</taxon>
        <taxon>Euarchontoglires</taxon>
        <taxon>Primates</taxon>
        <taxon>Haplorrhini</taxon>
        <taxon>Catarrhini</taxon>
        <taxon>Hominidae</taxon>
        <taxon>Pongo</taxon>
    </lineage>
</organism>
<dbReference type="Pfam" id="PF06393">
    <property type="entry name" value="BID"/>
    <property type="match status" value="2"/>
</dbReference>
<evidence type="ECO:0000256" key="13">
    <source>
        <dbReference type="SAM" id="MobiDB-lite"/>
    </source>
</evidence>
<dbReference type="EMBL" id="NDHI03003687">
    <property type="protein sequence ID" value="PNJ08511.1"/>
    <property type="molecule type" value="Genomic_DNA"/>
</dbReference>
<evidence type="ECO:0000256" key="11">
    <source>
        <dbReference type="ARBA" id="ARBA00063031"/>
    </source>
</evidence>
<comment type="caution">
    <text evidence="14">The sequence shown here is derived from an EMBL/GenBank/DDBJ whole genome shotgun (WGS) entry which is preliminary data.</text>
</comment>
<gene>
    <name evidence="14" type="ORF">CR201_G0050643</name>
</gene>
<comment type="subunit">
    <text evidence="11">Forms heterodimers either with the pro-apoptotic protein BAX or the anti-apoptotic protein BCL2. Interacts with PLEKHN1.</text>
</comment>
<keyword evidence="4" id="KW-0963">Cytoplasm</keyword>
<protein>
    <recommendedName>
        <fullName evidence="3">BH3-interacting domain death agonist</fullName>
    </recommendedName>
    <alternativeName>
        <fullName evidence="12">p22 BID</fullName>
    </alternativeName>
</protein>
<dbReference type="GO" id="GO:0001836">
    <property type="term" value="P:release of cytochrome c from mitochondria"/>
    <property type="evidence" value="ECO:0007669"/>
    <property type="project" value="UniProtKB-ARBA"/>
</dbReference>
<keyword evidence="5" id="KW-0053">Apoptosis</keyword>
<evidence type="ECO:0000256" key="5">
    <source>
        <dbReference type="ARBA" id="ARBA00022703"/>
    </source>
</evidence>
<evidence type="ECO:0000256" key="3">
    <source>
        <dbReference type="ARBA" id="ARBA00015802"/>
    </source>
</evidence>
<evidence type="ECO:0000256" key="9">
    <source>
        <dbReference type="ARBA" id="ARBA00055577"/>
    </source>
</evidence>
<dbReference type="PROSITE" id="PS01259">
    <property type="entry name" value="BH3"/>
    <property type="match status" value="1"/>
</dbReference>
<comment type="function">
    <text evidence="9">Induces caspase activation and apoptosis. Allows the release of cytochrome c.</text>
</comment>